<dbReference type="EMBL" id="CAJJDP010000009">
    <property type="protein sequence ID" value="CAD8138675.1"/>
    <property type="molecule type" value="Genomic_DNA"/>
</dbReference>
<gene>
    <name evidence="1" type="ORF">POCTA_138.1.T0100002</name>
</gene>
<accession>A0A8S1SEG7</accession>
<reference evidence="1" key="1">
    <citation type="submission" date="2021-01" db="EMBL/GenBank/DDBJ databases">
        <authorList>
            <consortium name="Genoscope - CEA"/>
            <person name="William W."/>
        </authorList>
    </citation>
    <scope>NUCLEOTIDE SEQUENCE</scope>
</reference>
<proteinExistence type="predicted"/>
<protein>
    <submittedName>
        <fullName evidence="1">Uncharacterized protein</fullName>
    </submittedName>
</protein>
<organism evidence="1 2">
    <name type="scientific">Paramecium octaurelia</name>
    <dbReference type="NCBI Taxonomy" id="43137"/>
    <lineage>
        <taxon>Eukaryota</taxon>
        <taxon>Sar</taxon>
        <taxon>Alveolata</taxon>
        <taxon>Ciliophora</taxon>
        <taxon>Intramacronucleata</taxon>
        <taxon>Oligohymenophorea</taxon>
        <taxon>Peniculida</taxon>
        <taxon>Parameciidae</taxon>
        <taxon>Paramecium</taxon>
    </lineage>
</organism>
<keyword evidence="2" id="KW-1185">Reference proteome</keyword>
<dbReference type="Proteomes" id="UP000683925">
    <property type="component" value="Unassembled WGS sequence"/>
</dbReference>
<sequence>MCFLLVNLEYYITCMTFDLILYEEQTNYKELIRIETKILANEICDELFTNEDQSLSLFCLSQSTLKSYLLDFKRNVTLSLELNVSEQINDECKKTQIKWKENKYLIVFYQCSRWKVILIQDNQVKTIFDAQMMQQDTYLSSLSQIDDVTFCEPNDSTSTLYLIENNFYSKFHKIILHVQVLLNQNGIINSLLVQQKNRIQKIVIQQKCQMIVLVHELNKTDPSKIEAEVRLNQQYPINNIHFHQNLLFFQNQFELNVQINQRINQTYQICNTSLQFFDFANLFCQYDQTKKLIQFYKYQPLSDFIKPKLQFVYVIQKNNLFRRDNVVQCIKILYENNTQKEASQFTEFIKFQNNCQNKQQILWNLTTLTLLIIGWQSTDFQHNCLQRLYKFYQQGKFQLKEITKDYIFFQYEAFFYIYDCKHYQFVVSVSINQYYVLESKSAFYFVNRNYSSYLRGVQFTTDIILNLKIKLKEEITGFKKIYESIFLYTNSSNIPIIILMHSQQNSVHNYLSKNLYQPEPILSYSEFGNSKFIQYAKILIVQNQKQLRMFQFSDSLIISVQAKFSFDCYILVSVQNSTRSLILSYFYDQQLHQIQNYTFQDYSFYYPFKYTINNDNLALLLEQNISLYIAIFQYNLSMLSLNEIIETDDSFFQFDSYRFLFSFDKVWRHLFLKQQFVELKREQPLQNALFSNFSMKIKEEGVQLCISVENQCFELHSLMKSSIIEILNTKSLKLNISQMFNGPISNLTLLNNSNIILKGPFQFLQEISFCKYQTSTICFRKYHLESKSFTVFVQENQIFEVLKNSLLNDYYITWLKQQNYLCVSQLFDILKIDVIECSENEDGDCKIISNLSENFKINQTSIADTIRVGNLLRLSGEMNKAFIFIDDINFNVQMFPDIIIDIQYIEKSNNQYLILQKSREDQNELEFTIYQINLHQKYQIYSLIINQQIIQNY</sequence>
<comment type="caution">
    <text evidence="1">The sequence shown here is derived from an EMBL/GenBank/DDBJ whole genome shotgun (WGS) entry which is preliminary data.</text>
</comment>
<name>A0A8S1SEG7_PAROT</name>
<dbReference type="OrthoDB" id="311225at2759"/>
<dbReference type="AlphaFoldDB" id="A0A8S1SEG7"/>
<evidence type="ECO:0000313" key="1">
    <source>
        <dbReference type="EMBL" id="CAD8138675.1"/>
    </source>
</evidence>
<evidence type="ECO:0000313" key="2">
    <source>
        <dbReference type="Proteomes" id="UP000683925"/>
    </source>
</evidence>